<organism evidence="4 5">
    <name type="scientific">Candidatus Macondimonas diazotrophica</name>
    <dbReference type="NCBI Taxonomy" id="2305248"/>
    <lineage>
        <taxon>Bacteria</taxon>
        <taxon>Pseudomonadati</taxon>
        <taxon>Pseudomonadota</taxon>
        <taxon>Gammaproteobacteria</taxon>
        <taxon>Chromatiales</taxon>
        <taxon>Ectothiorhodospiraceae</taxon>
        <taxon>Candidatus Macondimonas</taxon>
    </lineage>
</organism>
<dbReference type="InterPro" id="IPR002347">
    <property type="entry name" value="SDR_fam"/>
</dbReference>
<name>A0A4Z0F8C7_9GAMM</name>
<dbReference type="EMBL" id="SRIO01000016">
    <property type="protein sequence ID" value="TFZ81735.1"/>
    <property type="molecule type" value="Genomic_DNA"/>
</dbReference>
<dbReference type="PANTHER" id="PTHR43976">
    <property type="entry name" value="SHORT CHAIN DEHYDROGENASE"/>
    <property type="match status" value="1"/>
</dbReference>
<dbReference type="PANTHER" id="PTHR43976:SF16">
    <property type="entry name" value="SHORT-CHAIN DEHYDROGENASE_REDUCTASE FAMILY PROTEIN"/>
    <property type="match status" value="1"/>
</dbReference>
<dbReference type="OrthoDB" id="9810734at2"/>
<dbReference type="AlphaFoldDB" id="A0A4Z0F8C7"/>
<keyword evidence="2" id="KW-0560">Oxidoreductase</keyword>
<dbReference type="Pfam" id="PF00106">
    <property type="entry name" value="adh_short"/>
    <property type="match status" value="1"/>
</dbReference>
<dbReference type="PRINTS" id="PR00080">
    <property type="entry name" value="SDRFAMILY"/>
</dbReference>
<dbReference type="GO" id="GO:0016491">
    <property type="term" value="F:oxidoreductase activity"/>
    <property type="evidence" value="ECO:0007669"/>
    <property type="project" value="UniProtKB-KW"/>
</dbReference>
<evidence type="ECO:0000313" key="5">
    <source>
        <dbReference type="Proteomes" id="UP000297890"/>
    </source>
</evidence>
<dbReference type="Gene3D" id="3.40.50.720">
    <property type="entry name" value="NAD(P)-binding Rossmann-like Domain"/>
    <property type="match status" value="1"/>
</dbReference>
<dbReference type="InterPro" id="IPR051911">
    <property type="entry name" value="SDR_oxidoreductase"/>
</dbReference>
<reference evidence="4 5" key="1">
    <citation type="journal article" date="2019" name="ISME J.">
        <title>Candidatus Macondimonas diazotrophica, a novel gammaproteobacterial genus dominating crude-oil-contaminated coastal sediments.</title>
        <authorList>
            <person name="Karthikeyan S."/>
            <person name="Konstantinidis K."/>
        </authorList>
    </citation>
    <scope>NUCLEOTIDE SEQUENCE [LARGE SCALE GENOMIC DNA]</scope>
    <source>
        <strain evidence="4 5">KTK01</strain>
    </source>
</reference>
<dbReference type="SUPFAM" id="SSF51735">
    <property type="entry name" value="NAD(P)-binding Rossmann-fold domains"/>
    <property type="match status" value="1"/>
</dbReference>
<sequence length="269" mass="29840">MRRTVLITGTSSGIGKAAVMAFHRHDWQVVATMRNPSRAADFGWPADILVERLDLNDPESIEAARAAAESRFGHVDALINNAGYGLTGAIETCTLEQVRDSFETNLFGTLAAIRAFLPGMRDRNRGVIVNVTSIGGRMTFPFYGYYSAAKYALEATSEGLWHDLYPSAVRVKVVEPGFTQTAFAETGLKMGTIDLPFYRERIQRLTERLKQGNTGTPPDVIAECIVRAAEDPSRRLRYHAGLYAGPLLALQRLLPGTWFMTLLRRNTEK</sequence>
<comment type="similarity">
    <text evidence="1 3">Belongs to the short-chain dehydrogenases/reductases (SDR) family.</text>
</comment>
<protein>
    <submittedName>
        <fullName evidence="4">SDR family oxidoreductase</fullName>
    </submittedName>
</protein>
<accession>A0A4Z0F8C7</accession>
<proteinExistence type="inferred from homology"/>
<evidence type="ECO:0000313" key="4">
    <source>
        <dbReference type="EMBL" id="TFZ81735.1"/>
    </source>
</evidence>
<dbReference type="Proteomes" id="UP000297890">
    <property type="component" value="Unassembled WGS sequence"/>
</dbReference>
<dbReference type="RefSeq" id="WP_135282504.1">
    <property type="nucleotide sequence ID" value="NZ_SRIO01000016.1"/>
</dbReference>
<dbReference type="PRINTS" id="PR00081">
    <property type="entry name" value="GDHRDH"/>
</dbReference>
<evidence type="ECO:0000256" key="1">
    <source>
        <dbReference type="ARBA" id="ARBA00006484"/>
    </source>
</evidence>
<evidence type="ECO:0000256" key="2">
    <source>
        <dbReference type="ARBA" id="ARBA00023002"/>
    </source>
</evidence>
<dbReference type="InterPro" id="IPR036291">
    <property type="entry name" value="NAD(P)-bd_dom_sf"/>
</dbReference>
<dbReference type="CDD" id="cd05374">
    <property type="entry name" value="17beta-HSD-like_SDR_c"/>
    <property type="match status" value="1"/>
</dbReference>
<keyword evidence="5" id="KW-1185">Reference proteome</keyword>
<comment type="caution">
    <text evidence="4">The sequence shown here is derived from an EMBL/GenBank/DDBJ whole genome shotgun (WGS) entry which is preliminary data.</text>
</comment>
<gene>
    <name evidence="4" type="ORF">E4680_11200</name>
</gene>
<evidence type="ECO:0000256" key="3">
    <source>
        <dbReference type="RuleBase" id="RU000363"/>
    </source>
</evidence>